<name>A0AAW2ZPW4_9EUKA</name>
<organism evidence="1 2">
    <name type="scientific">Acrasis kona</name>
    <dbReference type="NCBI Taxonomy" id="1008807"/>
    <lineage>
        <taxon>Eukaryota</taxon>
        <taxon>Discoba</taxon>
        <taxon>Heterolobosea</taxon>
        <taxon>Tetramitia</taxon>
        <taxon>Eutetramitia</taxon>
        <taxon>Acrasidae</taxon>
        <taxon>Acrasis</taxon>
    </lineage>
</organism>
<proteinExistence type="predicted"/>
<dbReference type="EMBL" id="JAOPGA020001777">
    <property type="protein sequence ID" value="KAL0491206.1"/>
    <property type="molecule type" value="Genomic_DNA"/>
</dbReference>
<sequence>MLHTRRLLNIVRTRNTLIRRYSDEKRVCDLKFMYFSPVWAQPNGSAAGVRSYEILRMVKKLIAGSQFKKLSITKGLNLNQKLEEEIGEQAEIITRQIVYVSGQDTESVHANNLRTDLGFKIDILRLEPNKDLDIYSEFLKDYQPDVAIFDTFTSEEKYSWQLFTHAPDCIRVLDTQDLRFLRKHREELNSKGAPMSQITTSLPTILNSEILSRELASMHRCDMNFVVSPHEHQILTQNYKFPSEKLAMAPFYYSNTELLSPEVVPPYEERKDFVFIGSFLHTPNEDAVRYLKYNIWPLIRSKLPEATLHIYGSHPKQHHINLTNKNEKFIVHGHLRDIDEIMNNRVNLAPLRFGAGIKGKIADGWYLGTPCVTTPIGSEGMTIQSGEWGGMITKSDNFDEEFADAAVKLYSDKDIWYQKQNEGFKVIQELFDGPKNRKIFLDKLRHTYDKIGELRTNDVVGNIMWQSGMRTTEYMSKMIIMKEQMKKESTKFYKK</sequence>
<dbReference type="AlphaFoldDB" id="A0AAW2ZPW4"/>
<evidence type="ECO:0000313" key="1">
    <source>
        <dbReference type="EMBL" id="KAL0491206.1"/>
    </source>
</evidence>
<dbReference type="SUPFAM" id="SSF53756">
    <property type="entry name" value="UDP-Glycosyltransferase/glycogen phosphorylase"/>
    <property type="match status" value="1"/>
</dbReference>
<dbReference type="Pfam" id="PF13692">
    <property type="entry name" value="Glyco_trans_1_4"/>
    <property type="match status" value="1"/>
</dbReference>
<keyword evidence="2" id="KW-1185">Reference proteome</keyword>
<evidence type="ECO:0000313" key="2">
    <source>
        <dbReference type="Proteomes" id="UP001431209"/>
    </source>
</evidence>
<gene>
    <name evidence="1" type="ORF">AKO1_002406</name>
</gene>
<accession>A0AAW2ZPW4</accession>
<reference evidence="1 2" key="1">
    <citation type="submission" date="2024-03" db="EMBL/GenBank/DDBJ databases">
        <title>The Acrasis kona genome and developmental transcriptomes reveal deep origins of eukaryotic multicellular pathways.</title>
        <authorList>
            <person name="Sheikh S."/>
            <person name="Fu C.-J."/>
            <person name="Brown M.W."/>
            <person name="Baldauf S.L."/>
        </authorList>
    </citation>
    <scope>NUCLEOTIDE SEQUENCE [LARGE SCALE GENOMIC DNA]</scope>
    <source>
        <strain evidence="1 2">ATCC MYA-3509</strain>
    </source>
</reference>
<comment type="caution">
    <text evidence="1">The sequence shown here is derived from an EMBL/GenBank/DDBJ whole genome shotgun (WGS) entry which is preliminary data.</text>
</comment>
<evidence type="ECO:0008006" key="3">
    <source>
        <dbReference type="Google" id="ProtNLM"/>
    </source>
</evidence>
<dbReference type="Gene3D" id="3.40.50.2000">
    <property type="entry name" value="Glycogen Phosphorylase B"/>
    <property type="match status" value="1"/>
</dbReference>
<dbReference type="Proteomes" id="UP001431209">
    <property type="component" value="Unassembled WGS sequence"/>
</dbReference>
<protein>
    <recommendedName>
        <fullName evidence="3">Glycosyltransferase</fullName>
    </recommendedName>
</protein>